<dbReference type="RefSeq" id="WP_346157712.1">
    <property type="nucleotide sequence ID" value="NZ_BAAATE010000062.1"/>
</dbReference>
<comment type="caution">
    <text evidence="1">The sequence shown here is derived from an EMBL/GenBank/DDBJ whole genome shotgun (WGS) entry which is preliminary data.</text>
</comment>
<proteinExistence type="predicted"/>
<protein>
    <submittedName>
        <fullName evidence="1">Uncharacterized protein</fullName>
    </submittedName>
</protein>
<accession>A0ABN3TEK4</accession>
<keyword evidence="2" id="KW-1185">Reference proteome</keyword>
<organism evidence="1 2">
    <name type="scientific">Nonomuraea recticatena</name>
    <dbReference type="NCBI Taxonomy" id="46178"/>
    <lineage>
        <taxon>Bacteria</taxon>
        <taxon>Bacillati</taxon>
        <taxon>Actinomycetota</taxon>
        <taxon>Actinomycetes</taxon>
        <taxon>Streptosporangiales</taxon>
        <taxon>Streptosporangiaceae</taxon>
        <taxon>Nonomuraea</taxon>
    </lineage>
</organism>
<name>A0ABN3TEK4_9ACTN</name>
<evidence type="ECO:0000313" key="2">
    <source>
        <dbReference type="Proteomes" id="UP001501666"/>
    </source>
</evidence>
<reference evidence="1 2" key="1">
    <citation type="journal article" date="2019" name="Int. J. Syst. Evol. Microbiol.">
        <title>The Global Catalogue of Microorganisms (GCM) 10K type strain sequencing project: providing services to taxonomists for standard genome sequencing and annotation.</title>
        <authorList>
            <consortium name="The Broad Institute Genomics Platform"/>
            <consortium name="The Broad Institute Genome Sequencing Center for Infectious Disease"/>
            <person name="Wu L."/>
            <person name="Ma J."/>
        </authorList>
    </citation>
    <scope>NUCLEOTIDE SEQUENCE [LARGE SCALE GENOMIC DNA]</scope>
    <source>
        <strain evidence="1 2">JCM 6835</strain>
    </source>
</reference>
<evidence type="ECO:0000313" key="1">
    <source>
        <dbReference type="EMBL" id="GAA2700771.1"/>
    </source>
</evidence>
<gene>
    <name evidence="1" type="ORF">GCM10010412_098100</name>
</gene>
<sequence length="64" mass="6870">MEHDGLDDTADTEAMSAEDRMAAVAAQLANEAAAAIASIRSQLAHFHERTPQLDAHPGQEDLRT</sequence>
<dbReference type="EMBL" id="BAAATE010000062">
    <property type="protein sequence ID" value="GAA2700771.1"/>
    <property type="molecule type" value="Genomic_DNA"/>
</dbReference>
<dbReference type="Proteomes" id="UP001501666">
    <property type="component" value="Unassembled WGS sequence"/>
</dbReference>